<dbReference type="Proteomes" id="UP000215914">
    <property type="component" value="Unassembled WGS sequence"/>
</dbReference>
<dbReference type="EMBL" id="MNCJ02000320">
    <property type="protein sequence ID" value="KAF5807351.1"/>
    <property type="molecule type" value="Genomic_DNA"/>
</dbReference>
<reference evidence="6" key="2">
    <citation type="submission" date="2020-06" db="EMBL/GenBank/DDBJ databases">
        <title>Helianthus annuus Genome sequencing and assembly Release 2.</title>
        <authorList>
            <person name="Gouzy J."/>
            <person name="Langlade N."/>
            <person name="Munos S."/>
        </authorList>
    </citation>
    <scope>NUCLEOTIDE SEQUENCE</scope>
    <source>
        <tissue evidence="6">Leaves</tissue>
    </source>
</reference>
<reference evidence="6" key="1">
    <citation type="journal article" date="2017" name="Nature">
        <title>The sunflower genome provides insights into oil metabolism, flowering and Asterid evolution.</title>
        <authorList>
            <person name="Badouin H."/>
            <person name="Gouzy J."/>
            <person name="Grassa C.J."/>
            <person name="Murat F."/>
            <person name="Staton S.E."/>
            <person name="Cottret L."/>
            <person name="Lelandais-Briere C."/>
            <person name="Owens G.L."/>
            <person name="Carrere S."/>
            <person name="Mayjonade B."/>
            <person name="Legrand L."/>
            <person name="Gill N."/>
            <person name="Kane N.C."/>
            <person name="Bowers J.E."/>
            <person name="Hubner S."/>
            <person name="Bellec A."/>
            <person name="Berard A."/>
            <person name="Berges H."/>
            <person name="Blanchet N."/>
            <person name="Boniface M.C."/>
            <person name="Brunel D."/>
            <person name="Catrice O."/>
            <person name="Chaidir N."/>
            <person name="Claudel C."/>
            <person name="Donnadieu C."/>
            <person name="Faraut T."/>
            <person name="Fievet G."/>
            <person name="Helmstetter N."/>
            <person name="King M."/>
            <person name="Knapp S.J."/>
            <person name="Lai Z."/>
            <person name="Le Paslier M.C."/>
            <person name="Lippi Y."/>
            <person name="Lorenzon L."/>
            <person name="Mandel J.R."/>
            <person name="Marage G."/>
            <person name="Marchand G."/>
            <person name="Marquand E."/>
            <person name="Bret-Mestries E."/>
            <person name="Morien E."/>
            <person name="Nambeesan S."/>
            <person name="Nguyen T."/>
            <person name="Pegot-Espagnet P."/>
            <person name="Pouilly N."/>
            <person name="Raftis F."/>
            <person name="Sallet E."/>
            <person name="Schiex T."/>
            <person name="Thomas J."/>
            <person name="Vandecasteele C."/>
            <person name="Vares D."/>
            <person name="Vear F."/>
            <person name="Vautrin S."/>
            <person name="Crespi M."/>
            <person name="Mangin B."/>
            <person name="Burke J.M."/>
            <person name="Salse J."/>
            <person name="Munos S."/>
            <person name="Vincourt P."/>
            <person name="Rieseberg L.H."/>
            <person name="Langlade N.B."/>
        </authorList>
    </citation>
    <scope>NUCLEOTIDE SEQUENCE</scope>
    <source>
        <tissue evidence="6">Leaves</tissue>
    </source>
</reference>
<dbReference type="InterPro" id="IPR029045">
    <property type="entry name" value="ClpP/crotonase-like_dom_sf"/>
</dbReference>
<evidence type="ECO:0000256" key="2">
    <source>
        <dbReference type="ARBA" id="ARBA00022670"/>
    </source>
</evidence>
<keyword evidence="4" id="KW-0720">Serine protease</keyword>
<dbReference type="InterPro" id="IPR047217">
    <property type="entry name" value="S49_SppA_67K_type_N"/>
</dbReference>
<dbReference type="InterPro" id="IPR002142">
    <property type="entry name" value="Peptidase_S49"/>
</dbReference>
<evidence type="ECO:0000259" key="5">
    <source>
        <dbReference type="Pfam" id="PF01343"/>
    </source>
</evidence>
<gene>
    <name evidence="6" type="ORF">HanXRQr2_Chr05g0232651</name>
</gene>
<accession>A0A9K3NP03</accession>
<keyword evidence="7" id="KW-1185">Reference proteome</keyword>
<dbReference type="SUPFAM" id="SSF52096">
    <property type="entry name" value="ClpP/crotonase"/>
    <property type="match status" value="1"/>
</dbReference>
<feature type="domain" description="Peptidase S49" evidence="5">
    <location>
        <begin position="97"/>
        <end position="233"/>
    </location>
</feature>
<dbReference type="PANTHER" id="PTHR33209:SF1">
    <property type="entry name" value="PEPTIDASE S49 DOMAIN-CONTAINING PROTEIN"/>
    <property type="match status" value="1"/>
</dbReference>
<comment type="caution">
    <text evidence="6">The sequence shown here is derived from an EMBL/GenBank/DDBJ whole genome shotgun (WGS) entry which is preliminary data.</text>
</comment>
<sequence>MLIAYPWLRVRNGTVLNIKLRGKISDQVKSRFSSGLSLPQLCENFVKAAYDPRVSGVYLHIETLKCGWGKIEEIRRHILDFRKSDLWRKFVVGYALEWHEKEYYLGCVCDELYAPPSAYFSMYGLTSRAMFLGGVFEKIGVEPQVQRIGKYKSAGDQLFRKNISEENREVLTTLLDNIYGNWVDKVSQAKGKSKEEIDSFINEGVYQIDKLKEDGWITDIKYDDEVYNYMNKKHARLPILGVDHNSSSIFETIFCIYHLNVKPFQVRSMLKTRLDIVEKKKLPLIDYK</sequence>
<comment type="similarity">
    <text evidence="1">Belongs to the peptidase S49 family.</text>
</comment>
<dbReference type="Gramene" id="mRNA:HanXRQr2_Chr05g0232651">
    <property type="protein sequence ID" value="mRNA:HanXRQr2_Chr05g0232651"/>
    <property type="gene ID" value="HanXRQr2_Chr05g0232651"/>
</dbReference>
<evidence type="ECO:0000256" key="3">
    <source>
        <dbReference type="ARBA" id="ARBA00022801"/>
    </source>
</evidence>
<evidence type="ECO:0000256" key="1">
    <source>
        <dbReference type="ARBA" id="ARBA00008683"/>
    </source>
</evidence>
<evidence type="ECO:0000313" key="7">
    <source>
        <dbReference type="Proteomes" id="UP000215914"/>
    </source>
</evidence>
<dbReference type="AlphaFoldDB" id="A0A9K3NP03"/>
<evidence type="ECO:0000313" key="6">
    <source>
        <dbReference type="EMBL" id="KAF5807351.1"/>
    </source>
</evidence>
<organism evidence="6 7">
    <name type="scientific">Helianthus annuus</name>
    <name type="common">Common sunflower</name>
    <dbReference type="NCBI Taxonomy" id="4232"/>
    <lineage>
        <taxon>Eukaryota</taxon>
        <taxon>Viridiplantae</taxon>
        <taxon>Streptophyta</taxon>
        <taxon>Embryophyta</taxon>
        <taxon>Tracheophyta</taxon>
        <taxon>Spermatophyta</taxon>
        <taxon>Magnoliopsida</taxon>
        <taxon>eudicotyledons</taxon>
        <taxon>Gunneridae</taxon>
        <taxon>Pentapetalae</taxon>
        <taxon>asterids</taxon>
        <taxon>campanulids</taxon>
        <taxon>Asterales</taxon>
        <taxon>Asteraceae</taxon>
        <taxon>Asteroideae</taxon>
        <taxon>Heliantheae alliance</taxon>
        <taxon>Heliantheae</taxon>
        <taxon>Helianthus</taxon>
    </lineage>
</organism>
<dbReference type="CDD" id="cd07018">
    <property type="entry name" value="S49_SppA_67K_type"/>
    <property type="match status" value="1"/>
</dbReference>
<dbReference type="GO" id="GO:0006508">
    <property type="term" value="P:proteolysis"/>
    <property type="evidence" value="ECO:0007669"/>
    <property type="project" value="UniProtKB-KW"/>
</dbReference>
<keyword evidence="2" id="KW-0645">Protease</keyword>
<proteinExistence type="inferred from homology"/>
<dbReference type="GO" id="GO:0008236">
    <property type="term" value="F:serine-type peptidase activity"/>
    <property type="evidence" value="ECO:0007669"/>
    <property type="project" value="UniProtKB-KW"/>
</dbReference>
<keyword evidence="3" id="KW-0378">Hydrolase</keyword>
<dbReference type="Gene3D" id="3.90.226.10">
    <property type="entry name" value="2-enoyl-CoA Hydratase, Chain A, domain 1"/>
    <property type="match status" value="1"/>
</dbReference>
<name>A0A9K3NP03_HELAN</name>
<protein>
    <submittedName>
        <fullName evidence="6">Peptidase S49, ClpP/crotonase-like domain superfamily</fullName>
    </submittedName>
</protein>
<dbReference type="Pfam" id="PF01343">
    <property type="entry name" value="Peptidase_S49"/>
    <property type="match status" value="1"/>
</dbReference>
<dbReference type="PANTHER" id="PTHR33209">
    <property type="entry name" value="PROTEASE 4"/>
    <property type="match status" value="1"/>
</dbReference>
<evidence type="ECO:0000256" key="4">
    <source>
        <dbReference type="ARBA" id="ARBA00022825"/>
    </source>
</evidence>